<gene>
    <name evidence="4" type="ORF">FHW16_001895</name>
</gene>
<comment type="caution">
    <text evidence="4">The sequence shown here is derived from an EMBL/GenBank/DDBJ whole genome shotgun (WGS) entry which is preliminary data.</text>
</comment>
<accession>A0A839EDT5</accession>
<dbReference type="PROSITE" id="PS00893">
    <property type="entry name" value="NUDIX_BOX"/>
    <property type="match status" value="1"/>
</dbReference>
<comment type="cofactor">
    <cofactor evidence="1">
        <name>Mg(2+)</name>
        <dbReference type="ChEBI" id="CHEBI:18420"/>
    </cofactor>
</comment>
<name>A0A839EDT5_9HYPH</name>
<evidence type="ECO:0000256" key="1">
    <source>
        <dbReference type="ARBA" id="ARBA00001946"/>
    </source>
</evidence>
<evidence type="ECO:0000313" key="4">
    <source>
        <dbReference type="EMBL" id="MBA8878213.1"/>
    </source>
</evidence>
<dbReference type="GO" id="GO:0016787">
    <property type="term" value="F:hydrolase activity"/>
    <property type="evidence" value="ECO:0007669"/>
    <property type="project" value="UniProtKB-KW"/>
</dbReference>
<dbReference type="InterPro" id="IPR015797">
    <property type="entry name" value="NUDIX_hydrolase-like_dom_sf"/>
</dbReference>
<dbReference type="RefSeq" id="WP_182548773.1">
    <property type="nucleotide sequence ID" value="NZ_JACGXN010000001.1"/>
</dbReference>
<proteinExistence type="predicted"/>
<dbReference type="Pfam" id="PF00293">
    <property type="entry name" value="NUDIX"/>
    <property type="match status" value="1"/>
</dbReference>
<dbReference type="PROSITE" id="PS51462">
    <property type="entry name" value="NUDIX"/>
    <property type="match status" value="1"/>
</dbReference>
<feature type="domain" description="Nudix hydrolase" evidence="3">
    <location>
        <begin position="1"/>
        <end position="144"/>
    </location>
</feature>
<evidence type="ECO:0000313" key="5">
    <source>
        <dbReference type="Proteomes" id="UP000549052"/>
    </source>
</evidence>
<dbReference type="Proteomes" id="UP000549052">
    <property type="component" value="Unassembled WGS sequence"/>
</dbReference>
<protein>
    <submittedName>
        <fullName evidence="4">8-oxo-dGTP pyrophosphatase MutT (NUDIX family)</fullName>
    </submittedName>
</protein>
<dbReference type="EMBL" id="JACGXN010000001">
    <property type="protein sequence ID" value="MBA8878213.1"/>
    <property type="molecule type" value="Genomic_DNA"/>
</dbReference>
<dbReference type="InterPro" id="IPR000086">
    <property type="entry name" value="NUDIX_hydrolase_dom"/>
</dbReference>
<dbReference type="AlphaFoldDB" id="A0A839EDT5"/>
<evidence type="ECO:0000256" key="2">
    <source>
        <dbReference type="ARBA" id="ARBA00022801"/>
    </source>
</evidence>
<dbReference type="SUPFAM" id="SSF55811">
    <property type="entry name" value="Nudix"/>
    <property type="match status" value="1"/>
</dbReference>
<keyword evidence="2" id="KW-0378">Hydrolase</keyword>
<keyword evidence="5" id="KW-1185">Reference proteome</keyword>
<dbReference type="InterPro" id="IPR020084">
    <property type="entry name" value="NUDIX_hydrolase_CS"/>
</dbReference>
<reference evidence="4 5" key="1">
    <citation type="submission" date="2020-07" db="EMBL/GenBank/DDBJ databases">
        <title>Genomic Encyclopedia of Type Strains, Phase IV (KMG-V): Genome sequencing to study the core and pangenomes of soil and plant-associated prokaryotes.</title>
        <authorList>
            <person name="Whitman W."/>
        </authorList>
    </citation>
    <scope>NUCLEOTIDE SEQUENCE [LARGE SCALE GENOMIC DNA]</scope>
    <source>
        <strain evidence="4 5">AN3</strain>
    </source>
</reference>
<dbReference type="Gene3D" id="3.90.79.10">
    <property type="entry name" value="Nucleoside Triphosphate Pyrophosphohydrolase"/>
    <property type="match status" value="1"/>
</dbReference>
<dbReference type="CDD" id="cd04663">
    <property type="entry name" value="NUDIX_Hydrolase"/>
    <property type="match status" value="1"/>
</dbReference>
<organism evidence="4 5">
    <name type="scientific">Phyllobacterium myrsinacearum</name>
    <dbReference type="NCBI Taxonomy" id="28101"/>
    <lineage>
        <taxon>Bacteria</taxon>
        <taxon>Pseudomonadati</taxon>
        <taxon>Pseudomonadota</taxon>
        <taxon>Alphaproteobacteria</taxon>
        <taxon>Hyphomicrobiales</taxon>
        <taxon>Phyllobacteriaceae</taxon>
        <taxon>Phyllobacterium</taxon>
    </lineage>
</organism>
<sequence>MSIVERQKVLIYATCRQRLLVFDQPDFPDVELQVPGGTVDPGEAVLAAAQREFCEETGLPCPDQMNLLATILYDFYKSDGLHRHRRSFFHTPLHAPLAETWEHHENFPDGGGNPVRFRFFWMSLAQANDRLGYGMNQLLDRISP</sequence>
<evidence type="ECO:0000259" key="3">
    <source>
        <dbReference type="PROSITE" id="PS51462"/>
    </source>
</evidence>